<protein>
    <recommendedName>
        <fullName evidence="10">Myb-like domain-containing protein</fullName>
    </recommendedName>
</protein>
<evidence type="ECO:0000256" key="2">
    <source>
        <dbReference type="ARBA" id="ARBA00023125"/>
    </source>
</evidence>
<dbReference type="InterPro" id="IPR017930">
    <property type="entry name" value="Myb_dom"/>
</dbReference>
<evidence type="ECO:0000313" key="9">
    <source>
        <dbReference type="Proteomes" id="UP000078561"/>
    </source>
</evidence>
<dbReference type="CDD" id="cd00167">
    <property type="entry name" value="SANT"/>
    <property type="match status" value="3"/>
</dbReference>
<evidence type="ECO:0000256" key="4">
    <source>
        <dbReference type="ARBA" id="ARBA00023242"/>
    </source>
</evidence>
<evidence type="ECO:0000313" key="8">
    <source>
        <dbReference type="EMBL" id="SAL96207.1"/>
    </source>
</evidence>
<dbReference type="InParanoid" id="A0A168L7D9"/>
<dbReference type="Pfam" id="PF13921">
    <property type="entry name" value="Myb_DNA-bind_6"/>
    <property type="match status" value="1"/>
</dbReference>
<feature type="domain" description="HTH myb-type" evidence="7">
    <location>
        <begin position="192"/>
        <end position="247"/>
    </location>
</feature>
<dbReference type="Proteomes" id="UP000078561">
    <property type="component" value="Unassembled WGS sequence"/>
</dbReference>
<organism evidence="8">
    <name type="scientific">Absidia glauca</name>
    <name type="common">Pin mould</name>
    <dbReference type="NCBI Taxonomy" id="4829"/>
    <lineage>
        <taxon>Eukaryota</taxon>
        <taxon>Fungi</taxon>
        <taxon>Fungi incertae sedis</taxon>
        <taxon>Mucoromycota</taxon>
        <taxon>Mucoromycotina</taxon>
        <taxon>Mucoromycetes</taxon>
        <taxon>Mucorales</taxon>
        <taxon>Cunninghamellaceae</taxon>
        <taxon>Absidia</taxon>
    </lineage>
</organism>
<dbReference type="GO" id="GO:0019185">
    <property type="term" value="C:snRNA-activating protein complex"/>
    <property type="evidence" value="ECO:0007669"/>
    <property type="project" value="TreeGrafter"/>
</dbReference>
<evidence type="ECO:0008006" key="10">
    <source>
        <dbReference type="Google" id="ProtNLM"/>
    </source>
</evidence>
<feature type="domain" description="Myb-like" evidence="6">
    <location>
        <begin position="82"/>
        <end position="127"/>
    </location>
</feature>
<dbReference type="GO" id="GO:0042796">
    <property type="term" value="P:snRNA transcription by RNA polymerase III"/>
    <property type="evidence" value="ECO:0007669"/>
    <property type="project" value="TreeGrafter"/>
</dbReference>
<reference evidence="8" key="1">
    <citation type="submission" date="2016-04" db="EMBL/GenBank/DDBJ databases">
        <authorList>
            <person name="Evans L.H."/>
            <person name="Alamgir A."/>
            <person name="Owens N."/>
            <person name="Weber N.D."/>
            <person name="Virtaneva K."/>
            <person name="Barbian K."/>
            <person name="Babar A."/>
            <person name="Rosenke K."/>
        </authorList>
    </citation>
    <scope>NUCLEOTIDE SEQUENCE [LARGE SCALE GENOMIC DNA]</scope>
    <source>
        <strain evidence="8">CBS 101.48</strain>
    </source>
</reference>
<dbReference type="GO" id="GO:0042795">
    <property type="term" value="P:snRNA transcription by RNA polymerase II"/>
    <property type="evidence" value="ECO:0007669"/>
    <property type="project" value="TreeGrafter"/>
</dbReference>
<evidence type="ECO:0000256" key="3">
    <source>
        <dbReference type="ARBA" id="ARBA00023163"/>
    </source>
</evidence>
<keyword evidence="3" id="KW-0804">Transcription</keyword>
<feature type="domain" description="HTH myb-type" evidence="7">
    <location>
        <begin position="248"/>
        <end position="299"/>
    </location>
</feature>
<evidence type="ECO:0000256" key="1">
    <source>
        <dbReference type="ARBA" id="ARBA00023015"/>
    </source>
</evidence>
<keyword evidence="1" id="KW-0805">Transcription regulation</keyword>
<accession>A0A168L7D9</accession>
<dbReference type="SMART" id="SM00717">
    <property type="entry name" value="SANT"/>
    <property type="match status" value="5"/>
</dbReference>
<dbReference type="InterPro" id="IPR051575">
    <property type="entry name" value="Myb-like_DNA-bd"/>
</dbReference>
<keyword evidence="9" id="KW-1185">Reference proteome</keyword>
<dbReference type="EMBL" id="LT550732">
    <property type="protein sequence ID" value="SAL96207.1"/>
    <property type="molecule type" value="Genomic_DNA"/>
</dbReference>
<dbReference type="SUPFAM" id="SSF46689">
    <property type="entry name" value="Homeodomain-like"/>
    <property type="match status" value="3"/>
</dbReference>
<dbReference type="PANTHER" id="PTHR46621">
    <property type="entry name" value="SNRNA-ACTIVATING PROTEIN COMPLEX SUBUNIT 4"/>
    <property type="match status" value="1"/>
</dbReference>
<dbReference type="PROSITE" id="PS51294">
    <property type="entry name" value="HTH_MYB"/>
    <property type="match status" value="2"/>
</dbReference>
<evidence type="ECO:0000256" key="5">
    <source>
        <dbReference type="SAM" id="MobiDB-lite"/>
    </source>
</evidence>
<dbReference type="OMA" id="NESHIPW"/>
<evidence type="ECO:0000259" key="7">
    <source>
        <dbReference type="PROSITE" id="PS51294"/>
    </source>
</evidence>
<dbReference type="Pfam" id="PF00249">
    <property type="entry name" value="Myb_DNA-binding"/>
    <property type="match status" value="2"/>
</dbReference>
<feature type="region of interest" description="Disordered" evidence="5">
    <location>
        <begin position="351"/>
        <end position="371"/>
    </location>
</feature>
<dbReference type="OrthoDB" id="2143914at2759"/>
<dbReference type="GO" id="GO:0001006">
    <property type="term" value="F:RNA polymerase III type 3 promoter sequence-specific DNA binding"/>
    <property type="evidence" value="ECO:0007669"/>
    <property type="project" value="TreeGrafter"/>
</dbReference>
<keyword evidence="4" id="KW-0539">Nucleus</keyword>
<keyword evidence="2" id="KW-0238">DNA-binding</keyword>
<evidence type="ECO:0000259" key="6">
    <source>
        <dbReference type="PROSITE" id="PS50090"/>
    </source>
</evidence>
<dbReference type="AlphaFoldDB" id="A0A168L7D9"/>
<dbReference type="InterPro" id="IPR001005">
    <property type="entry name" value="SANT/Myb"/>
</dbReference>
<name>A0A168L7D9_ABSGL</name>
<feature type="domain" description="Myb-like" evidence="6">
    <location>
        <begin position="192"/>
        <end position="243"/>
    </location>
</feature>
<feature type="region of interest" description="Disordered" evidence="5">
    <location>
        <begin position="53"/>
        <end position="80"/>
    </location>
</feature>
<dbReference type="PROSITE" id="PS50090">
    <property type="entry name" value="MYB_LIKE"/>
    <property type="match status" value="2"/>
</dbReference>
<dbReference type="Gene3D" id="1.10.10.60">
    <property type="entry name" value="Homeodomain-like"/>
    <property type="match status" value="3"/>
</dbReference>
<sequence>MFSSSLSFFSHVKNGRANPSFLVNRFYIYTPQRPSLTLGIKNVFRTLHSSDDSVKIDPTQQSAQGPLRPNNSMQRRGTRLNSAKYSRRIWTEEEDELLRSLFETQGPRYSFIASQFPERTVATVYNRCKLLSLNNKGALNYGPWGKDELEALRKLTDGMTNESHIPWEEIQRRLPQSRPLSLIKQTWYHSINPKWNHGLWAAEETERLKRLIDNLGTNDWCTISDLHGTRSPRQCLEKYRYQMAPRQKGRFTPAEDNAILMAVEKYGDKDFKIIKEVLQSERTPRQISQHYRYALDPAYNRAPWSEMEKDTLYRLILKHGNDMIKIREIMGGNRHPKDMYNKYKLYERQLREEKADDPAHNKDSETIKPST</sequence>
<dbReference type="STRING" id="4829.A0A168L7D9"/>
<dbReference type="GO" id="GO:0000978">
    <property type="term" value="F:RNA polymerase II cis-regulatory region sequence-specific DNA binding"/>
    <property type="evidence" value="ECO:0007669"/>
    <property type="project" value="TreeGrafter"/>
</dbReference>
<dbReference type="PANTHER" id="PTHR46621:SF1">
    <property type="entry name" value="SNRNA-ACTIVATING PROTEIN COMPLEX SUBUNIT 4"/>
    <property type="match status" value="1"/>
</dbReference>
<proteinExistence type="predicted"/>
<feature type="compositionally biased region" description="Polar residues" evidence="5">
    <location>
        <begin position="58"/>
        <end position="80"/>
    </location>
</feature>
<dbReference type="InterPro" id="IPR009057">
    <property type="entry name" value="Homeodomain-like_sf"/>
</dbReference>
<gene>
    <name evidence="8" type="primary">ABSGL_01582.1 scaffold 1725</name>
</gene>